<dbReference type="Proteomes" id="UP001241110">
    <property type="component" value="Unassembled WGS sequence"/>
</dbReference>
<evidence type="ECO:0000313" key="2">
    <source>
        <dbReference type="EMBL" id="MDJ1486105.1"/>
    </source>
</evidence>
<gene>
    <name evidence="2" type="ORF">QNI16_36825</name>
</gene>
<dbReference type="NCBIfam" id="TIGR02532">
    <property type="entry name" value="IV_pilin_GFxxxE"/>
    <property type="match status" value="1"/>
</dbReference>
<evidence type="ECO:0000256" key="1">
    <source>
        <dbReference type="SAM" id="Phobius"/>
    </source>
</evidence>
<sequence length="115" mass="12973">MSVQLPAASLIEVIIAMVISSVFFGLGTMVYLQILSSSLSPQKLRADRWATALIQKTREERSYLDQQFAENGLLAEKKVTLREEGKDLYQVEISIADSTHTVLIHRKQLMQLPPE</sequence>
<proteinExistence type="predicted"/>
<dbReference type="InterPro" id="IPR012902">
    <property type="entry name" value="N_methyl_site"/>
</dbReference>
<comment type="caution">
    <text evidence="2">The sequence shown here is derived from an EMBL/GenBank/DDBJ whole genome shotgun (WGS) entry which is preliminary data.</text>
</comment>
<keyword evidence="1" id="KW-1133">Transmembrane helix</keyword>
<accession>A0AAE3QVG0</accession>
<feature type="transmembrane region" description="Helical" evidence="1">
    <location>
        <begin position="13"/>
        <end position="35"/>
    </location>
</feature>
<protein>
    <submittedName>
        <fullName evidence="2">Prepilin-type N-terminal cleavage/methylation domain-containing protein</fullName>
    </submittedName>
</protein>
<name>A0AAE3QVG0_9BACT</name>
<keyword evidence="1" id="KW-0472">Membrane</keyword>
<dbReference type="AlphaFoldDB" id="A0AAE3QVG0"/>
<dbReference type="EMBL" id="JASJOS010000027">
    <property type="protein sequence ID" value="MDJ1486105.1"/>
    <property type="molecule type" value="Genomic_DNA"/>
</dbReference>
<evidence type="ECO:0000313" key="3">
    <source>
        <dbReference type="Proteomes" id="UP001241110"/>
    </source>
</evidence>
<dbReference type="RefSeq" id="WP_313989464.1">
    <property type="nucleotide sequence ID" value="NZ_JASJOS010000027.1"/>
</dbReference>
<reference evidence="2" key="1">
    <citation type="submission" date="2023-05" db="EMBL/GenBank/DDBJ databases">
        <authorList>
            <person name="Zhang X."/>
        </authorList>
    </citation>
    <scope>NUCLEOTIDE SEQUENCE</scope>
    <source>
        <strain evidence="2">YF14B1</strain>
    </source>
</reference>
<organism evidence="2 3">
    <name type="scientific">Xanthocytophaga flava</name>
    <dbReference type="NCBI Taxonomy" id="3048013"/>
    <lineage>
        <taxon>Bacteria</taxon>
        <taxon>Pseudomonadati</taxon>
        <taxon>Bacteroidota</taxon>
        <taxon>Cytophagia</taxon>
        <taxon>Cytophagales</taxon>
        <taxon>Rhodocytophagaceae</taxon>
        <taxon>Xanthocytophaga</taxon>
    </lineage>
</organism>
<keyword evidence="1" id="KW-0812">Transmembrane</keyword>